<dbReference type="SUPFAM" id="SSF52218">
    <property type="entry name" value="Flavoproteins"/>
    <property type="match status" value="1"/>
</dbReference>
<dbReference type="AlphaFoldDB" id="E6U7X3"/>
<dbReference type="EMBL" id="CP002400">
    <property type="protein sequence ID" value="ADU25905.1"/>
    <property type="molecule type" value="Genomic_DNA"/>
</dbReference>
<dbReference type="STRING" id="663278.Ethha_0319"/>
<dbReference type="InterPro" id="IPR029039">
    <property type="entry name" value="Flavoprotein-like_sf"/>
</dbReference>
<evidence type="ECO:0000259" key="1">
    <source>
        <dbReference type="Pfam" id="PF03358"/>
    </source>
</evidence>
<reference evidence="2 3" key="1">
    <citation type="submission" date="2010-12" db="EMBL/GenBank/DDBJ databases">
        <title>Complete sequence of Ethanoligenens harbinense YUAN-3.</title>
        <authorList>
            <person name="Lucas S."/>
            <person name="Copeland A."/>
            <person name="Lapidus A."/>
            <person name="Cheng J.-F."/>
            <person name="Bruce D."/>
            <person name="Goodwin L."/>
            <person name="Pitluck S."/>
            <person name="Chertkov O."/>
            <person name="Misra M."/>
            <person name="Detter J.C."/>
            <person name="Han C."/>
            <person name="Tapia R."/>
            <person name="Land M."/>
            <person name="Hauser L."/>
            <person name="Jeffries C."/>
            <person name="Kyrpides N."/>
            <person name="Ivanova N."/>
            <person name="Mikhailova N."/>
            <person name="Wang A."/>
            <person name="Mouttaki H."/>
            <person name="He Z."/>
            <person name="Zhou J."/>
            <person name="Hemme C.L."/>
            <person name="Woyke T."/>
        </authorList>
    </citation>
    <scope>NUCLEOTIDE SEQUENCE [LARGE SCALE GENOMIC DNA]</scope>
    <source>
        <strain evidence="3">DSM 18485 / JCM 12961 / CGMCC 1.5033 / YUAN-3</strain>
    </source>
</reference>
<sequence>MKITVLHGQMHQGSTYHLTKMVLDRLSGPDTAIREFFMPKDMPAPCVGCNRCFLEGEENCPQADAVRPVAEALEEADLIVLESPCYVFGMTGQLKILLDHLGYRWMPHRPHPKMFRKVGLAVSTAAGGGADKVVKALARHLFFWGVPAIHRFSANVQAAKWDEVKGEKRKKLEKRAVCTAAAIRRQIGRARPGVKTCFLFYIMRSMHKKGVFSPTDHAHWERNGWLDGKTPWKDPA</sequence>
<dbReference type="Proteomes" id="UP000001551">
    <property type="component" value="Chromosome"/>
</dbReference>
<organism evidence="2 3">
    <name type="scientific">Ethanoligenens harbinense (strain DSM 18485 / JCM 12961 / CGMCC 1.5033 / YUAN-3)</name>
    <dbReference type="NCBI Taxonomy" id="663278"/>
    <lineage>
        <taxon>Bacteria</taxon>
        <taxon>Bacillati</taxon>
        <taxon>Bacillota</taxon>
        <taxon>Clostridia</taxon>
        <taxon>Eubacteriales</taxon>
        <taxon>Oscillospiraceae</taxon>
        <taxon>Ethanoligenens</taxon>
    </lineage>
</organism>
<dbReference type="eggNOG" id="COG0655">
    <property type="taxonomic scope" value="Bacteria"/>
</dbReference>
<gene>
    <name evidence="2" type="ordered locus">Ethha_0319</name>
</gene>
<dbReference type="InterPro" id="IPR005025">
    <property type="entry name" value="FMN_Rdtase-like_dom"/>
</dbReference>
<dbReference type="GO" id="GO:0016491">
    <property type="term" value="F:oxidoreductase activity"/>
    <property type="evidence" value="ECO:0007669"/>
    <property type="project" value="InterPro"/>
</dbReference>
<evidence type="ECO:0000313" key="3">
    <source>
        <dbReference type="Proteomes" id="UP000001551"/>
    </source>
</evidence>
<dbReference type="Gene3D" id="3.40.50.360">
    <property type="match status" value="1"/>
</dbReference>
<dbReference type="HOGENOM" id="CLU_050993_1_1_9"/>
<dbReference type="RefSeq" id="WP_013484286.1">
    <property type="nucleotide sequence ID" value="NC_014828.1"/>
</dbReference>
<proteinExistence type="predicted"/>
<dbReference type="InterPro" id="IPR050104">
    <property type="entry name" value="FMN-dep_NADH:Q_OxRdtase_AzoR1"/>
</dbReference>
<dbReference type="PANTHER" id="PTHR43741">
    <property type="entry name" value="FMN-DEPENDENT NADH-AZOREDUCTASE 1"/>
    <property type="match status" value="1"/>
</dbReference>
<dbReference type="KEGG" id="eha:Ethha_0319"/>
<dbReference type="PANTHER" id="PTHR43741:SF4">
    <property type="entry name" value="FMN-DEPENDENT NADH:QUINONE OXIDOREDUCTASE"/>
    <property type="match status" value="1"/>
</dbReference>
<evidence type="ECO:0000313" key="2">
    <source>
        <dbReference type="EMBL" id="ADU25905.1"/>
    </source>
</evidence>
<accession>E6U7X3</accession>
<name>E6U7X3_ETHHY</name>
<keyword evidence="3" id="KW-1185">Reference proteome</keyword>
<feature type="domain" description="NADPH-dependent FMN reductase-like" evidence="1">
    <location>
        <begin position="1"/>
        <end position="152"/>
    </location>
</feature>
<dbReference type="Pfam" id="PF03358">
    <property type="entry name" value="FMN_red"/>
    <property type="match status" value="1"/>
</dbReference>
<protein>
    <submittedName>
        <fullName evidence="2">NADPH-dependent FMN reductase</fullName>
    </submittedName>
</protein>